<name>A0A9P8ERG5_AURME</name>
<evidence type="ECO:0000313" key="5">
    <source>
        <dbReference type="EMBL" id="KAG9696315.1"/>
    </source>
</evidence>
<dbReference type="SUPFAM" id="SSF50630">
    <property type="entry name" value="Acid proteases"/>
    <property type="match status" value="1"/>
</dbReference>
<dbReference type="PROSITE" id="PS50175">
    <property type="entry name" value="ASP_PROT_RETROV"/>
    <property type="match status" value="1"/>
</dbReference>
<reference evidence="5" key="2">
    <citation type="submission" date="2021-08" db="EMBL/GenBank/DDBJ databases">
        <authorList>
            <person name="Gostincar C."/>
            <person name="Sun X."/>
            <person name="Song Z."/>
            <person name="Gunde-Cimerman N."/>
        </authorList>
    </citation>
    <scope>NUCLEOTIDE SEQUENCE</scope>
    <source>
        <strain evidence="5">EXF-9911</strain>
    </source>
</reference>
<feature type="compositionally biased region" description="Polar residues" evidence="3">
    <location>
        <begin position="383"/>
        <end position="398"/>
    </location>
</feature>
<reference evidence="5" key="1">
    <citation type="journal article" date="2021" name="J Fungi (Basel)">
        <title>Virulence traits and population genomics of the black yeast Aureobasidium melanogenum.</title>
        <authorList>
            <person name="Cernosa A."/>
            <person name="Sun X."/>
            <person name="Gostincar C."/>
            <person name="Fang C."/>
            <person name="Gunde-Cimerman N."/>
            <person name="Song Z."/>
        </authorList>
    </citation>
    <scope>NUCLEOTIDE SEQUENCE</scope>
    <source>
        <strain evidence="5">EXF-9911</strain>
    </source>
</reference>
<proteinExistence type="predicted"/>
<dbReference type="InterPro" id="IPR021109">
    <property type="entry name" value="Peptidase_aspartic_dom_sf"/>
</dbReference>
<feature type="compositionally biased region" description="Pro residues" evidence="3">
    <location>
        <begin position="308"/>
        <end position="317"/>
    </location>
</feature>
<feature type="domain" description="Peptidase A2" evidence="4">
    <location>
        <begin position="138"/>
        <end position="152"/>
    </location>
</feature>
<dbReference type="PROSITE" id="PS00141">
    <property type="entry name" value="ASP_PROTEASE"/>
    <property type="match status" value="1"/>
</dbReference>
<feature type="compositionally biased region" description="Polar residues" evidence="3">
    <location>
        <begin position="327"/>
        <end position="344"/>
    </location>
</feature>
<evidence type="ECO:0000313" key="6">
    <source>
        <dbReference type="Proteomes" id="UP000779574"/>
    </source>
</evidence>
<feature type="compositionally biased region" description="Polar residues" evidence="3">
    <location>
        <begin position="291"/>
        <end position="303"/>
    </location>
</feature>
<dbReference type="InterPro" id="IPR001995">
    <property type="entry name" value="Peptidase_A2_cat"/>
</dbReference>
<dbReference type="GO" id="GO:0006508">
    <property type="term" value="P:proteolysis"/>
    <property type="evidence" value="ECO:0007669"/>
    <property type="project" value="InterPro"/>
</dbReference>
<dbReference type="InterPro" id="IPR001969">
    <property type="entry name" value="Aspartic_peptidase_AS"/>
</dbReference>
<feature type="compositionally biased region" description="Basic and acidic residues" evidence="3">
    <location>
        <begin position="270"/>
        <end position="286"/>
    </location>
</feature>
<feature type="region of interest" description="Disordered" evidence="3">
    <location>
        <begin position="254"/>
        <end position="443"/>
    </location>
</feature>
<accession>A0A9P8ERG5</accession>
<dbReference type="OrthoDB" id="10484761at2759"/>
<gene>
    <name evidence="5" type="ORF">KCU76_g3810</name>
</gene>
<organism evidence="5 6">
    <name type="scientific">Aureobasidium melanogenum</name>
    <name type="common">Aureobasidium pullulans var. melanogenum</name>
    <dbReference type="NCBI Taxonomy" id="46634"/>
    <lineage>
        <taxon>Eukaryota</taxon>
        <taxon>Fungi</taxon>
        <taxon>Dikarya</taxon>
        <taxon>Ascomycota</taxon>
        <taxon>Pezizomycotina</taxon>
        <taxon>Dothideomycetes</taxon>
        <taxon>Dothideomycetidae</taxon>
        <taxon>Dothideales</taxon>
        <taxon>Saccotheciaceae</taxon>
        <taxon>Aureobasidium</taxon>
    </lineage>
</organism>
<evidence type="ECO:0000256" key="3">
    <source>
        <dbReference type="SAM" id="MobiDB-lite"/>
    </source>
</evidence>
<evidence type="ECO:0000259" key="4">
    <source>
        <dbReference type="PROSITE" id="PS50175"/>
    </source>
</evidence>
<dbReference type="Gene3D" id="2.40.70.10">
    <property type="entry name" value="Acid Proteases"/>
    <property type="match status" value="1"/>
</dbReference>
<feature type="compositionally biased region" description="Basic residues" evidence="3">
    <location>
        <begin position="432"/>
        <end position="443"/>
    </location>
</feature>
<feature type="compositionally biased region" description="Low complexity" evidence="3">
    <location>
        <begin position="366"/>
        <end position="382"/>
    </location>
</feature>
<dbReference type="EMBL" id="JAHFXF010000105">
    <property type="protein sequence ID" value="KAG9696315.1"/>
    <property type="molecule type" value="Genomic_DNA"/>
</dbReference>
<dbReference type="AlphaFoldDB" id="A0A9P8ERG5"/>
<keyword evidence="2" id="KW-0378">Hydrolase</keyword>
<feature type="region of interest" description="Disordered" evidence="3">
    <location>
        <begin position="1"/>
        <end position="21"/>
    </location>
</feature>
<feature type="non-terminal residue" evidence="5">
    <location>
        <position position="443"/>
    </location>
</feature>
<comment type="caution">
    <text evidence="5">The sequence shown here is derived from an EMBL/GenBank/DDBJ whole genome shotgun (WGS) entry which is preliminary data.</text>
</comment>
<keyword evidence="1" id="KW-0064">Aspartyl protease</keyword>
<dbReference type="Proteomes" id="UP000779574">
    <property type="component" value="Unassembled WGS sequence"/>
</dbReference>
<evidence type="ECO:0000256" key="1">
    <source>
        <dbReference type="ARBA" id="ARBA00022750"/>
    </source>
</evidence>
<keyword evidence="1" id="KW-0645">Protease</keyword>
<sequence>MSGTQTSTRPRHTREVSTKATGTIKDINEGAEFAQRVLDMFETVVELVNKVLIFPTKLSTQKQELKAEQQRTAATFLRSQDNIRIALNKPGLTKEELEEILRDAKEEQGKDWPEKSEANQHMFMFDAWIYKPPEKFVVRGLLDTGADVSWISIEALRRANLTTGIKRVTNLQEFVGFDGKQVQALGKITIQWWYTGVEAINQTDFFVIENFGGDELDMIVGTEDIIKHELVVLKSATRVLRRYYKPKEIRKAAKNAKHHDALNEVLAQEQDQKETREFERRRENLRAENSCAPSSSVPSTNATKPRPQTRPRPPVPPKSASLAGYPASSSRVQDTERTQSSPEVTVNVPEDTPPSPSLHPPEAHSRSPSMASRSRLSSLSNLTVESTTTPRTSQSSENSFKKFLANFKRQGDDDRDQEQQAGASNHGSGPSKRLHFRWRRGQD</sequence>
<dbReference type="CDD" id="cd00303">
    <property type="entry name" value="retropepsin_like"/>
    <property type="match status" value="1"/>
</dbReference>
<evidence type="ECO:0000256" key="2">
    <source>
        <dbReference type="ARBA" id="ARBA00022801"/>
    </source>
</evidence>
<protein>
    <recommendedName>
        <fullName evidence="4">Peptidase A2 domain-containing protein</fullName>
    </recommendedName>
</protein>
<dbReference type="GO" id="GO:0004190">
    <property type="term" value="F:aspartic-type endopeptidase activity"/>
    <property type="evidence" value="ECO:0007669"/>
    <property type="project" value="UniProtKB-KW"/>
</dbReference>